<gene>
    <name evidence="2" type="ordered locus">MTR_6g038410</name>
    <name evidence="3" type="ORF">MtrunA17_Chr6g0464981</name>
</gene>
<keyword evidence="5" id="KW-1185">Reference proteome</keyword>
<dbReference type="EMBL" id="CM001222">
    <property type="protein sequence ID" value="KEH25958.1"/>
    <property type="molecule type" value="Genomic_DNA"/>
</dbReference>
<feature type="region of interest" description="Disordered" evidence="1">
    <location>
        <begin position="63"/>
        <end position="89"/>
    </location>
</feature>
<evidence type="ECO:0000313" key="3">
    <source>
        <dbReference type="EMBL" id="RHN51122.1"/>
    </source>
</evidence>
<dbReference type="Proteomes" id="UP000002051">
    <property type="component" value="Chromosome 6"/>
</dbReference>
<name>A0A072UA45_MEDTR</name>
<reference evidence="4" key="3">
    <citation type="submission" date="2015-04" db="UniProtKB">
        <authorList>
            <consortium name="EnsemblPlants"/>
        </authorList>
    </citation>
    <scope>IDENTIFICATION</scope>
    <source>
        <strain evidence="4">cv. Jemalong A17</strain>
    </source>
</reference>
<proteinExistence type="predicted"/>
<dbReference type="EnsemblPlants" id="KEH25958">
    <property type="protein sequence ID" value="KEH25958"/>
    <property type="gene ID" value="MTR_6g038410"/>
</dbReference>
<evidence type="ECO:0000313" key="5">
    <source>
        <dbReference type="Proteomes" id="UP000002051"/>
    </source>
</evidence>
<protein>
    <submittedName>
        <fullName evidence="2 4">Uncharacterized protein</fullName>
    </submittedName>
</protein>
<dbReference type="AlphaFoldDB" id="A0A072UA45"/>
<dbReference type="Proteomes" id="UP000265566">
    <property type="component" value="Chromosome 6"/>
</dbReference>
<reference evidence="3" key="4">
    <citation type="journal article" date="2018" name="Nat. Plants">
        <title>Whole-genome landscape of Medicago truncatula symbiotic genes.</title>
        <authorList>
            <person name="Pecrix Y."/>
            <person name="Gamas P."/>
            <person name="Carrere S."/>
        </authorList>
    </citation>
    <scope>NUCLEOTIDE SEQUENCE</scope>
    <source>
        <tissue evidence="3">Leaves</tissue>
    </source>
</reference>
<evidence type="ECO:0000256" key="1">
    <source>
        <dbReference type="SAM" id="MobiDB-lite"/>
    </source>
</evidence>
<organism evidence="2 5">
    <name type="scientific">Medicago truncatula</name>
    <name type="common">Barrel medic</name>
    <name type="synonym">Medicago tribuloides</name>
    <dbReference type="NCBI Taxonomy" id="3880"/>
    <lineage>
        <taxon>Eukaryota</taxon>
        <taxon>Viridiplantae</taxon>
        <taxon>Streptophyta</taxon>
        <taxon>Embryophyta</taxon>
        <taxon>Tracheophyta</taxon>
        <taxon>Spermatophyta</taxon>
        <taxon>Magnoliopsida</taxon>
        <taxon>eudicotyledons</taxon>
        <taxon>Gunneridae</taxon>
        <taxon>Pentapetalae</taxon>
        <taxon>rosids</taxon>
        <taxon>fabids</taxon>
        <taxon>Fabales</taxon>
        <taxon>Fabaceae</taxon>
        <taxon>Papilionoideae</taxon>
        <taxon>50 kb inversion clade</taxon>
        <taxon>NPAAA clade</taxon>
        <taxon>Hologalegina</taxon>
        <taxon>IRL clade</taxon>
        <taxon>Trifolieae</taxon>
        <taxon>Medicago</taxon>
    </lineage>
</organism>
<dbReference type="Gramene" id="rna35503">
    <property type="protein sequence ID" value="RHN51122.1"/>
    <property type="gene ID" value="gene35503"/>
</dbReference>
<feature type="compositionally biased region" description="Polar residues" evidence="1">
    <location>
        <begin position="67"/>
        <end position="89"/>
    </location>
</feature>
<evidence type="ECO:0000313" key="4">
    <source>
        <dbReference type="EnsemblPlants" id="KEH25958"/>
    </source>
</evidence>
<dbReference type="EMBL" id="PSQE01000006">
    <property type="protein sequence ID" value="RHN51122.1"/>
    <property type="molecule type" value="Genomic_DNA"/>
</dbReference>
<sequence length="89" mass="9914">MMRKEIHNRLFVLCNIIHPPFHPRSRDGIPHTSILHTGEEISCIMSFSLSTTLLLTIGTSASLGSSKQFTNRPNTGSYQLPPQKQDPSP</sequence>
<dbReference type="HOGENOM" id="CLU_2458215_0_0_1"/>
<reference evidence="2 5" key="2">
    <citation type="journal article" date="2014" name="BMC Genomics">
        <title>An improved genome release (version Mt4.0) for the model legume Medicago truncatula.</title>
        <authorList>
            <person name="Tang H."/>
            <person name="Krishnakumar V."/>
            <person name="Bidwell S."/>
            <person name="Rosen B."/>
            <person name="Chan A."/>
            <person name="Zhou S."/>
            <person name="Gentzbittel L."/>
            <person name="Childs K.L."/>
            <person name="Yandell M."/>
            <person name="Gundlach H."/>
            <person name="Mayer K.F."/>
            <person name="Schwartz D.C."/>
            <person name="Town C.D."/>
        </authorList>
    </citation>
    <scope>GENOME REANNOTATION</scope>
    <source>
        <strain evidence="2">A17</strain>
        <strain evidence="4 5">cv. Jemalong A17</strain>
    </source>
</reference>
<reference evidence="2 5" key="1">
    <citation type="journal article" date="2011" name="Nature">
        <title>The Medicago genome provides insight into the evolution of rhizobial symbioses.</title>
        <authorList>
            <person name="Young N.D."/>
            <person name="Debelle F."/>
            <person name="Oldroyd G.E."/>
            <person name="Geurts R."/>
            <person name="Cannon S.B."/>
            <person name="Udvardi M.K."/>
            <person name="Benedito V.A."/>
            <person name="Mayer K.F."/>
            <person name="Gouzy J."/>
            <person name="Schoof H."/>
            <person name="Van de Peer Y."/>
            <person name="Proost S."/>
            <person name="Cook D.R."/>
            <person name="Meyers B.C."/>
            <person name="Spannagl M."/>
            <person name="Cheung F."/>
            <person name="De Mita S."/>
            <person name="Krishnakumar V."/>
            <person name="Gundlach H."/>
            <person name="Zhou S."/>
            <person name="Mudge J."/>
            <person name="Bharti A.K."/>
            <person name="Murray J.D."/>
            <person name="Naoumkina M.A."/>
            <person name="Rosen B."/>
            <person name="Silverstein K.A."/>
            <person name="Tang H."/>
            <person name="Rombauts S."/>
            <person name="Zhao P.X."/>
            <person name="Zhou P."/>
            <person name="Barbe V."/>
            <person name="Bardou P."/>
            <person name="Bechner M."/>
            <person name="Bellec A."/>
            <person name="Berger A."/>
            <person name="Berges H."/>
            <person name="Bidwell S."/>
            <person name="Bisseling T."/>
            <person name="Choisne N."/>
            <person name="Couloux A."/>
            <person name="Denny R."/>
            <person name="Deshpande S."/>
            <person name="Dai X."/>
            <person name="Doyle J.J."/>
            <person name="Dudez A.M."/>
            <person name="Farmer A.D."/>
            <person name="Fouteau S."/>
            <person name="Franken C."/>
            <person name="Gibelin C."/>
            <person name="Gish J."/>
            <person name="Goldstein S."/>
            <person name="Gonzalez A.J."/>
            <person name="Green P.J."/>
            <person name="Hallab A."/>
            <person name="Hartog M."/>
            <person name="Hua A."/>
            <person name="Humphray S.J."/>
            <person name="Jeong D.H."/>
            <person name="Jing Y."/>
            <person name="Jocker A."/>
            <person name="Kenton S.M."/>
            <person name="Kim D.J."/>
            <person name="Klee K."/>
            <person name="Lai H."/>
            <person name="Lang C."/>
            <person name="Lin S."/>
            <person name="Macmil S.L."/>
            <person name="Magdelenat G."/>
            <person name="Matthews L."/>
            <person name="McCorrison J."/>
            <person name="Monaghan E.L."/>
            <person name="Mun J.H."/>
            <person name="Najar F.Z."/>
            <person name="Nicholson C."/>
            <person name="Noirot C."/>
            <person name="O'Bleness M."/>
            <person name="Paule C.R."/>
            <person name="Poulain J."/>
            <person name="Prion F."/>
            <person name="Qin B."/>
            <person name="Qu C."/>
            <person name="Retzel E.F."/>
            <person name="Riddle C."/>
            <person name="Sallet E."/>
            <person name="Samain S."/>
            <person name="Samson N."/>
            <person name="Sanders I."/>
            <person name="Saurat O."/>
            <person name="Scarpelli C."/>
            <person name="Schiex T."/>
            <person name="Segurens B."/>
            <person name="Severin A.J."/>
            <person name="Sherrier D.J."/>
            <person name="Shi R."/>
            <person name="Sims S."/>
            <person name="Singer S.R."/>
            <person name="Sinharoy S."/>
            <person name="Sterck L."/>
            <person name="Viollet A."/>
            <person name="Wang B.B."/>
            <person name="Wang K."/>
            <person name="Wang M."/>
            <person name="Wang X."/>
            <person name="Warfsmann J."/>
            <person name="Weissenbach J."/>
            <person name="White D.D."/>
            <person name="White J.D."/>
            <person name="Wiley G.B."/>
            <person name="Wincker P."/>
            <person name="Xing Y."/>
            <person name="Yang L."/>
            <person name="Yao Z."/>
            <person name="Ying F."/>
            <person name="Zhai J."/>
            <person name="Zhou L."/>
            <person name="Zuber A."/>
            <person name="Denarie J."/>
            <person name="Dixon R.A."/>
            <person name="May G.D."/>
            <person name="Schwartz D.C."/>
            <person name="Rogers J."/>
            <person name="Quetier F."/>
            <person name="Town C.D."/>
            <person name="Roe B.A."/>
        </authorList>
    </citation>
    <scope>NUCLEOTIDE SEQUENCE [LARGE SCALE GENOMIC DNA]</scope>
    <source>
        <strain evidence="2">A17</strain>
        <strain evidence="4 5">cv. Jemalong A17</strain>
    </source>
</reference>
<accession>A0A072UA45</accession>
<evidence type="ECO:0000313" key="2">
    <source>
        <dbReference type="EMBL" id="KEH25958.1"/>
    </source>
</evidence>